<protein>
    <submittedName>
        <fullName evidence="2">Uncharacterized protein</fullName>
    </submittedName>
</protein>
<evidence type="ECO:0000313" key="3">
    <source>
        <dbReference type="Proteomes" id="UP000749559"/>
    </source>
</evidence>
<feature type="region of interest" description="Disordered" evidence="1">
    <location>
        <begin position="143"/>
        <end position="163"/>
    </location>
</feature>
<feature type="compositionally biased region" description="Polar residues" evidence="1">
    <location>
        <begin position="144"/>
        <end position="162"/>
    </location>
</feature>
<gene>
    <name evidence="2" type="ORF">OFUS_LOCUS3858</name>
</gene>
<sequence>REVSPPTVLKESPIHLKTQEIGPLLNFTPFDLPRQRKVECYSNHFMTSEREQIMRKESRLPNPAWPSVSPKDHQQVLPYTSHINNTCKPVSGSLSSSDFTPSSRLGINYGSQTGIDYPTAGPDYFRSQSVGLFPHLDLAYGKSKTMNDSNTTDLNVPSQRPRSVQGLGIHSLHSSTRPDAGLDKATSEFHINLDFLDGDDDDLSSVGSVQNLSVRSRHPSTRLDAGRDKATSEFHINLDFLDDDDDDQSSTGLVHDLSVRSRHSLA</sequence>
<accession>A0A8S4N7R1</accession>
<name>A0A8S4N7R1_OWEFU</name>
<keyword evidence="3" id="KW-1185">Reference proteome</keyword>
<comment type="caution">
    <text evidence="2">The sequence shown here is derived from an EMBL/GenBank/DDBJ whole genome shotgun (WGS) entry which is preliminary data.</text>
</comment>
<organism evidence="2 3">
    <name type="scientific">Owenia fusiformis</name>
    <name type="common">Polychaete worm</name>
    <dbReference type="NCBI Taxonomy" id="6347"/>
    <lineage>
        <taxon>Eukaryota</taxon>
        <taxon>Metazoa</taxon>
        <taxon>Spiralia</taxon>
        <taxon>Lophotrochozoa</taxon>
        <taxon>Annelida</taxon>
        <taxon>Polychaeta</taxon>
        <taxon>Sedentaria</taxon>
        <taxon>Canalipalpata</taxon>
        <taxon>Sabellida</taxon>
        <taxon>Oweniida</taxon>
        <taxon>Oweniidae</taxon>
        <taxon>Owenia</taxon>
    </lineage>
</organism>
<reference evidence="2" key="1">
    <citation type="submission" date="2022-03" db="EMBL/GenBank/DDBJ databases">
        <authorList>
            <person name="Martin C."/>
        </authorList>
    </citation>
    <scope>NUCLEOTIDE SEQUENCE</scope>
</reference>
<evidence type="ECO:0000256" key="1">
    <source>
        <dbReference type="SAM" id="MobiDB-lite"/>
    </source>
</evidence>
<dbReference type="EMBL" id="CAIIXF020000002">
    <property type="protein sequence ID" value="CAH1776707.1"/>
    <property type="molecule type" value="Genomic_DNA"/>
</dbReference>
<dbReference type="AlphaFoldDB" id="A0A8S4N7R1"/>
<evidence type="ECO:0000313" key="2">
    <source>
        <dbReference type="EMBL" id="CAH1776707.1"/>
    </source>
</evidence>
<proteinExistence type="predicted"/>
<feature type="non-terminal residue" evidence="2">
    <location>
        <position position="1"/>
    </location>
</feature>
<dbReference type="Proteomes" id="UP000749559">
    <property type="component" value="Unassembled WGS sequence"/>
</dbReference>